<gene>
    <name evidence="1" type="ORF">UFOVP104_53</name>
    <name evidence="2" type="ORF">UFOVP271_33</name>
</gene>
<evidence type="ECO:0000313" key="1">
    <source>
        <dbReference type="EMBL" id="CAB4128593.1"/>
    </source>
</evidence>
<evidence type="ECO:0000313" key="2">
    <source>
        <dbReference type="EMBL" id="CAB4134232.1"/>
    </source>
</evidence>
<dbReference type="EMBL" id="LR796281">
    <property type="protein sequence ID" value="CAB4134232.1"/>
    <property type="molecule type" value="Genomic_DNA"/>
</dbReference>
<accession>A0A6J5L5F0</accession>
<organism evidence="1">
    <name type="scientific">uncultured Caudovirales phage</name>
    <dbReference type="NCBI Taxonomy" id="2100421"/>
    <lineage>
        <taxon>Viruses</taxon>
        <taxon>Duplodnaviria</taxon>
        <taxon>Heunggongvirae</taxon>
        <taxon>Uroviricota</taxon>
        <taxon>Caudoviricetes</taxon>
        <taxon>Peduoviridae</taxon>
        <taxon>Maltschvirus</taxon>
        <taxon>Maltschvirus maltsch</taxon>
    </lineage>
</organism>
<dbReference type="EMBL" id="LR796219">
    <property type="protein sequence ID" value="CAB4128593.1"/>
    <property type="molecule type" value="Genomic_DNA"/>
</dbReference>
<proteinExistence type="predicted"/>
<name>A0A6J5L5F0_9CAUD</name>
<sequence length="41" mass="4771">MIKIIFDENNSITIQIEQNTKLIKDDIINIIKEVAKLKTID</sequence>
<protein>
    <submittedName>
        <fullName evidence="1">Uncharacterized protein</fullName>
    </submittedName>
</protein>
<reference evidence="1" key="1">
    <citation type="submission" date="2020-04" db="EMBL/GenBank/DDBJ databases">
        <authorList>
            <person name="Chiriac C."/>
            <person name="Salcher M."/>
            <person name="Ghai R."/>
            <person name="Kavagutti S V."/>
        </authorList>
    </citation>
    <scope>NUCLEOTIDE SEQUENCE</scope>
</reference>